<keyword evidence="2" id="KW-1185">Reference proteome</keyword>
<accession>A0ACC2U0M8</accession>
<gene>
    <name evidence="1" type="ORF">DSO57_1026219</name>
</gene>
<proteinExistence type="predicted"/>
<protein>
    <submittedName>
        <fullName evidence="1">Uncharacterized protein</fullName>
    </submittedName>
</protein>
<dbReference type="EMBL" id="QTSX02001572">
    <property type="protein sequence ID" value="KAJ9080325.1"/>
    <property type="molecule type" value="Genomic_DNA"/>
</dbReference>
<evidence type="ECO:0000313" key="1">
    <source>
        <dbReference type="EMBL" id="KAJ9080325.1"/>
    </source>
</evidence>
<evidence type="ECO:0000313" key="2">
    <source>
        <dbReference type="Proteomes" id="UP001165960"/>
    </source>
</evidence>
<name>A0ACC2U0M8_9FUNG</name>
<sequence length="151" mass="17134">MSQLPHIFYPNPGDEESYCIGCRKFASSKSAQEEWEKVTRGREFIGEEFARLLQDWYQPTGGLAPAEVQVYNGDTCLVIGKVLKEFSLIQDKYKLLTNPSPCWRMTTPPSRSLATTQDTLCGLVTRNPTRCCNRVSRLACQRISQYTESAQ</sequence>
<organism evidence="1 2">
    <name type="scientific">Entomophthora muscae</name>
    <dbReference type="NCBI Taxonomy" id="34485"/>
    <lineage>
        <taxon>Eukaryota</taxon>
        <taxon>Fungi</taxon>
        <taxon>Fungi incertae sedis</taxon>
        <taxon>Zoopagomycota</taxon>
        <taxon>Entomophthoromycotina</taxon>
        <taxon>Entomophthoromycetes</taxon>
        <taxon>Entomophthorales</taxon>
        <taxon>Entomophthoraceae</taxon>
        <taxon>Entomophthora</taxon>
    </lineage>
</organism>
<reference evidence="1" key="1">
    <citation type="submission" date="2022-04" db="EMBL/GenBank/DDBJ databases">
        <title>Genome of the entomopathogenic fungus Entomophthora muscae.</title>
        <authorList>
            <person name="Elya C."/>
            <person name="Lovett B.R."/>
            <person name="Lee E."/>
            <person name="Macias A.M."/>
            <person name="Hajek A.E."/>
            <person name="De Bivort B.L."/>
            <person name="Kasson M.T."/>
            <person name="De Fine Licht H.H."/>
            <person name="Stajich J.E."/>
        </authorList>
    </citation>
    <scope>NUCLEOTIDE SEQUENCE</scope>
    <source>
        <strain evidence="1">Berkeley</strain>
    </source>
</reference>
<dbReference type="Proteomes" id="UP001165960">
    <property type="component" value="Unassembled WGS sequence"/>
</dbReference>
<comment type="caution">
    <text evidence="1">The sequence shown here is derived from an EMBL/GenBank/DDBJ whole genome shotgun (WGS) entry which is preliminary data.</text>
</comment>